<reference evidence="1" key="1">
    <citation type="submission" date="2020-04" db="EMBL/GenBank/DDBJ databases">
        <authorList>
            <person name="Chiriac C."/>
            <person name="Salcher M."/>
            <person name="Ghai R."/>
            <person name="Kavagutti S V."/>
        </authorList>
    </citation>
    <scope>NUCLEOTIDE SEQUENCE</scope>
</reference>
<protein>
    <submittedName>
        <fullName evidence="1">Uncharacterized protein</fullName>
    </submittedName>
</protein>
<organism evidence="1">
    <name type="scientific">uncultured Caudovirales phage</name>
    <dbReference type="NCBI Taxonomy" id="2100421"/>
    <lineage>
        <taxon>Viruses</taxon>
        <taxon>Duplodnaviria</taxon>
        <taxon>Heunggongvirae</taxon>
        <taxon>Uroviricota</taxon>
        <taxon>Caudoviricetes</taxon>
        <taxon>Peduoviridae</taxon>
        <taxon>Maltschvirus</taxon>
        <taxon>Maltschvirus maltsch</taxon>
    </lineage>
</organism>
<sequence>MMKVIVHVEYNNMTEPMVKEWLASVMAGGGMDQLDAKSFLQGLTVTRKDQDPNSSAFTNTAWQLKPMEEQPEKPKLILTPNG</sequence>
<accession>A0A6J5MUZ0</accession>
<gene>
    <name evidence="1" type="ORF">UFOVP558_34</name>
</gene>
<proteinExistence type="predicted"/>
<dbReference type="EMBL" id="LR796527">
    <property type="protein sequence ID" value="CAB4149801.1"/>
    <property type="molecule type" value="Genomic_DNA"/>
</dbReference>
<evidence type="ECO:0000313" key="1">
    <source>
        <dbReference type="EMBL" id="CAB4149801.1"/>
    </source>
</evidence>
<name>A0A6J5MUZ0_9CAUD</name>